<dbReference type="STRING" id="1202772.A0A1V9ZTS8"/>
<comment type="similarity">
    <text evidence="3">Belongs to the PSMG2 family.</text>
</comment>
<dbReference type="OrthoDB" id="10260712at2759"/>
<dbReference type="GO" id="GO:0005634">
    <property type="term" value="C:nucleus"/>
    <property type="evidence" value="ECO:0007669"/>
    <property type="project" value="TreeGrafter"/>
</dbReference>
<dbReference type="PANTHER" id="PTHR12970:SF1">
    <property type="entry name" value="PROTEASOME ASSEMBLY CHAPERONE 2"/>
    <property type="match status" value="1"/>
</dbReference>
<evidence type="ECO:0000313" key="4">
    <source>
        <dbReference type="EMBL" id="OQS01371.1"/>
    </source>
</evidence>
<dbReference type="AlphaFoldDB" id="A0A1V9ZTS8"/>
<name>A0A1V9ZTS8_ACHHY</name>
<gene>
    <name evidence="4" type="ORF">ACHHYP_01173</name>
</gene>
<evidence type="ECO:0000256" key="1">
    <source>
        <dbReference type="ARBA" id="ARBA00019186"/>
    </source>
</evidence>
<dbReference type="Pfam" id="PF09754">
    <property type="entry name" value="PAC2"/>
    <property type="match status" value="1"/>
</dbReference>
<dbReference type="InterPro" id="IPR038389">
    <property type="entry name" value="PSMG2_sf"/>
</dbReference>
<dbReference type="GO" id="GO:0005829">
    <property type="term" value="C:cytosol"/>
    <property type="evidence" value="ECO:0007669"/>
    <property type="project" value="TreeGrafter"/>
</dbReference>
<comment type="caution">
    <text evidence="4">The sequence shown here is derived from an EMBL/GenBank/DDBJ whole genome shotgun (WGS) entry which is preliminary data.</text>
</comment>
<evidence type="ECO:0000256" key="2">
    <source>
        <dbReference type="ARBA" id="ARBA00023186"/>
    </source>
</evidence>
<dbReference type="InterPro" id="IPR019151">
    <property type="entry name" value="Proteasome_assmbl_chaperone_2"/>
</dbReference>
<evidence type="ECO:0000313" key="5">
    <source>
        <dbReference type="Proteomes" id="UP000243579"/>
    </source>
</evidence>
<dbReference type="EMBL" id="JNBR01000009">
    <property type="protein sequence ID" value="OQS01371.1"/>
    <property type="molecule type" value="Genomic_DNA"/>
</dbReference>
<dbReference type="GO" id="GO:0000502">
    <property type="term" value="C:proteasome complex"/>
    <property type="evidence" value="ECO:0007669"/>
    <property type="project" value="UniProtKB-KW"/>
</dbReference>
<dbReference type="Proteomes" id="UP000243579">
    <property type="component" value="Unassembled WGS sequence"/>
</dbReference>
<keyword evidence="2" id="KW-0143">Chaperone</keyword>
<dbReference type="Gene3D" id="3.40.50.10900">
    <property type="entry name" value="PAC-like subunit"/>
    <property type="match status" value="2"/>
</dbReference>
<dbReference type="GO" id="GO:0043248">
    <property type="term" value="P:proteasome assembly"/>
    <property type="evidence" value="ECO:0007669"/>
    <property type="project" value="TreeGrafter"/>
</dbReference>
<proteinExistence type="inferred from homology"/>
<protein>
    <recommendedName>
        <fullName evidence="1">Proteasome assembly chaperone 2</fullName>
    </recommendedName>
</protein>
<accession>A0A1V9ZTS8</accession>
<dbReference type="InterPro" id="IPR016562">
    <property type="entry name" value="Proteasome_assmbl_chp_2_euk"/>
</dbReference>
<sequence>MEFFGQDAAFDAKTLFKDAIIVTPGISFANMGQLVVDLLVNSALAQSDSVKLVGHVFSKRVAPMAGSAAFASQGPTELCLNMEAYLWSYPLPNGVATQKVALIQQRTSILAGQSAAFVKEFVQWAVDVEASSILVLAGADNMLCHDRDMHVYAVSHRIKWTGCGSNGRLFNSEFLDQIPRLPLGEDQEDMWEATRGAGLAPLVDREAMARKLSVLSFVLFCAEGNNVPDAAYLASCVAQYLQVPAASFKLLLPPSWSHMFGRDPSVSLFL</sequence>
<reference evidence="4 5" key="1">
    <citation type="journal article" date="2014" name="Genome Biol. Evol.">
        <title>The secreted proteins of Achlya hypogyna and Thraustotheca clavata identify the ancestral oomycete secretome and reveal gene acquisitions by horizontal gene transfer.</title>
        <authorList>
            <person name="Misner I."/>
            <person name="Blouin N."/>
            <person name="Leonard G."/>
            <person name="Richards T.A."/>
            <person name="Lane C.E."/>
        </authorList>
    </citation>
    <scope>NUCLEOTIDE SEQUENCE [LARGE SCALE GENOMIC DNA]</scope>
    <source>
        <strain evidence="4 5">ATCC 48635</strain>
    </source>
</reference>
<evidence type="ECO:0000256" key="3">
    <source>
        <dbReference type="ARBA" id="ARBA00025745"/>
    </source>
</evidence>
<keyword evidence="4" id="KW-0647">Proteasome</keyword>
<organism evidence="4 5">
    <name type="scientific">Achlya hypogyna</name>
    <name type="common">Oomycete</name>
    <name type="synonym">Protoachlya hypogyna</name>
    <dbReference type="NCBI Taxonomy" id="1202772"/>
    <lineage>
        <taxon>Eukaryota</taxon>
        <taxon>Sar</taxon>
        <taxon>Stramenopiles</taxon>
        <taxon>Oomycota</taxon>
        <taxon>Saprolegniomycetes</taxon>
        <taxon>Saprolegniales</taxon>
        <taxon>Achlyaceae</taxon>
        <taxon>Achlya</taxon>
    </lineage>
</organism>
<keyword evidence="5" id="KW-1185">Reference proteome</keyword>
<dbReference type="PANTHER" id="PTHR12970">
    <property type="entry name" value="PROTEASOME ASSEMBLY CHAPERONE 2"/>
    <property type="match status" value="1"/>
</dbReference>